<accession>A0A4R3LKT2</accession>
<dbReference type="EMBL" id="SMAF01000002">
    <property type="protein sequence ID" value="TCT00814.1"/>
    <property type="molecule type" value="Genomic_DNA"/>
</dbReference>
<reference evidence="3 4" key="1">
    <citation type="submission" date="2019-03" db="EMBL/GenBank/DDBJ databases">
        <title>Genomic Encyclopedia of Type Strains, Phase IV (KMG-IV): sequencing the most valuable type-strain genomes for metagenomic binning, comparative biology and taxonomic classification.</title>
        <authorList>
            <person name="Goeker M."/>
        </authorList>
    </citation>
    <scope>NUCLEOTIDE SEQUENCE [LARGE SCALE GENOMIC DNA]</scope>
    <source>
        <strain evidence="3 4">DSM 21944</strain>
    </source>
</reference>
<keyword evidence="1" id="KW-0812">Transmembrane</keyword>
<sequence length="389" mass="43954">MSVDAATVGVQSAEQSSRSNGARVWPVRLEALDALRALAALMVVAYHLFELSPVVVKYLLLWPPNPYGWIGVDLFFVLSGFFIGRLVIQPARFDGAHFMRRRAWRILPAYYLSMLLIIVLAQSHLLESASGWWQITSHVLLIHHMIPGHHGGINGVYWTLGVEWQFYLLMLLLAPWLRRPRALPWLLLAGVLMCWGWRAWIFLAWPEDSGVRFRMATQLPGMLDLFVAGIATAWISLRHPQRLRRWAHWLLPWAVLACVIACAFVQRHLGDFWHHAGAMVFARSGLALAFGLLVLAMLYPPRWLLAGFRWLGLAAVGRWSYSLYLAHLPILLALWSRVPDGLDSVGWLWVLAGYLALVLAVSALAWRLVEWPCMARGRTVSTGVADAAH</sequence>
<name>A0A4R3LKT2_9GAMM</name>
<dbReference type="InterPro" id="IPR002656">
    <property type="entry name" value="Acyl_transf_3_dom"/>
</dbReference>
<feature type="transmembrane region" description="Helical" evidence="1">
    <location>
        <begin position="38"/>
        <end position="61"/>
    </location>
</feature>
<dbReference type="GO" id="GO:0009103">
    <property type="term" value="P:lipopolysaccharide biosynthetic process"/>
    <property type="evidence" value="ECO:0007669"/>
    <property type="project" value="TreeGrafter"/>
</dbReference>
<feature type="transmembrane region" description="Helical" evidence="1">
    <location>
        <begin position="185"/>
        <end position="205"/>
    </location>
</feature>
<dbReference type="Proteomes" id="UP000294599">
    <property type="component" value="Unassembled WGS sequence"/>
</dbReference>
<evidence type="ECO:0000256" key="1">
    <source>
        <dbReference type="SAM" id="Phobius"/>
    </source>
</evidence>
<gene>
    <name evidence="3" type="ORF">EDC25_102180</name>
</gene>
<keyword evidence="1" id="KW-0472">Membrane</keyword>
<dbReference type="GO" id="GO:0016020">
    <property type="term" value="C:membrane"/>
    <property type="evidence" value="ECO:0007669"/>
    <property type="project" value="TreeGrafter"/>
</dbReference>
<dbReference type="OrthoDB" id="9767863at2"/>
<organism evidence="3 4">
    <name type="scientific">Pseudofulvimonas gallinarii</name>
    <dbReference type="NCBI Taxonomy" id="634155"/>
    <lineage>
        <taxon>Bacteria</taxon>
        <taxon>Pseudomonadati</taxon>
        <taxon>Pseudomonadota</taxon>
        <taxon>Gammaproteobacteria</taxon>
        <taxon>Lysobacterales</taxon>
        <taxon>Rhodanobacteraceae</taxon>
        <taxon>Pseudofulvimonas</taxon>
    </lineage>
</organism>
<feature type="domain" description="Acyltransferase 3" evidence="2">
    <location>
        <begin position="30"/>
        <end position="366"/>
    </location>
</feature>
<feature type="transmembrane region" description="Helical" evidence="1">
    <location>
        <begin position="217"/>
        <end position="237"/>
    </location>
</feature>
<feature type="transmembrane region" description="Helical" evidence="1">
    <location>
        <begin position="67"/>
        <end position="88"/>
    </location>
</feature>
<dbReference type="GO" id="GO:0016747">
    <property type="term" value="F:acyltransferase activity, transferring groups other than amino-acyl groups"/>
    <property type="evidence" value="ECO:0007669"/>
    <property type="project" value="InterPro"/>
</dbReference>
<feature type="transmembrane region" description="Helical" evidence="1">
    <location>
        <begin position="310"/>
        <end position="335"/>
    </location>
</feature>
<dbReference type="InterPro" id="IPR050879">
    <property type="entry name" value="Acyltransferase_3"/>
</dbReference>
<dbReference type="RefSeq" id="WP_123522105.1">
    <property type="nucleotide sequence ID" value="NZ_JBHLWF010000013.1"/>
</dbReference>
<feature type="transmembrane region" description="Helical" evidence="1">
    <location>
        <begin position="155"/>
        <end position="173"/>
    </location>
</feature>
<feature type="transmembrane region" description="Helical" evidence="1">
    <location>
        <begin position="109"/>
        <end position="135"/>
    </location>
</feature>
<dbReference type="Pfam" id="PF01757">
    <property type="entry name" value="Acyl_transf_3"/>
    <property type="match status" value="1"/>
</dbReference>
<evidence type="ECO:0000313" key="3">
    <source>
        <dbReference type="EMBL" id="TCT00814.1"/>
    </source>
</evidence>
<comment type="caution">
    <text evidence="3">The sequence shown here is derived from an EMBL/GenBank/DDBJ whole genome shotgun (WGS) entry which is preliminary data.</text>
</comment>
<feature type="transmembrane region" description="Helical" evidence="1">
    <location>
        <begin position="249"/>
        <end position="266"/>
    </location>
</feature>
<evidence type="ECO:0000313" key="4">
    <source>
        <dbReference type="Proteomes" id="UP000294599"/>
    </source>
</evidence>
<proteinExistence type="predicted"/>
<evidence type="ECO:0000259" key="2">
    <source>
        <dbReference type="Pfam" id="PF01757"/>
    </source>
</evidence>
<keyword evidence="4" id="KW-1185">Reference proteome</keyword>
<feature type="transmembrane region" description="Helical" evidence="1">
    <location>
        <begin position="272"/>
        <end position="298"/>
    </location>
</feature>
<protein>
    <submittedName>
        <fullName evidence="3">Peptidoglycan/LPS O-acetylase OafA/YrhL</fullName>
    </submittedName>
</protein>
<dbReference type="AlphaFoldDB" id="A0A4R3LKT2"/>
<dbReference type="PANTHER" id="PTHR23028">
    <property type="entry name" value="ACETYLTRANSFERASE"/>
    <property type="match status" value="1"/>
</dbReference>
<keyword evidence="1" id="KW-1133">Transmembrane helix</keyword>
<dbReference type="PANTHER" id="PTHR23028:SF53">
    <property type="entry name" value="ACYL_TRANSF_3 DOMAIN-CONTAINING PROTEIN"/>
    <property type="match status" value="1"/>
</dbReference>
<feature type="transmembrane region" description="Helical" evidence="1">
    <location>
        <begin position="347"/>
        <end position="369"/>
    </location>
</feature>